<dbReference type="RefSeq" id="WP_387398646.1">
    <property type="nucleotide sequence ID" value="NZ_JBIAMT010000005.1"/>
</dbReference>
<dbReference type="Gene3D" id="3.30.200.20">
    <property type="entry name" value="Phosphorylase Kinase, domain 1"/>
    <property type="match status" value="1"/>
</dbReference>
<dbReference type="PANTHER" id="PTHR47829">
    <property type="entry name" value="HYDROLASE, PUTATIVE (AFU_ORTHOLOGUE AFUA_1G12880)-RELATED"/>
    <property type="match status" value="1"/>
</dbReference>
<evidence type="ECO:0000313" key="2">
    <source>
        <dbReference type="EMBL" id="MFF0499840.1"/>
    </source>
</evidence>
<proteinExistence type="predicted"/>
<evidence type="ECO:0000313" key="3">
    <source>
        <dbReference type="Proteomes" id="UP001601442"/>
    </source>
</evidence>
<protein>
    <submittedName>
        <fullName evidence="2">Phosphotransferase family protein</fullName>
    </submittedName>
</protein>
<dbReference type="InterPro" id="IPR011009">
    <property type="entry name" value="Kinase-like_dom_sf"/>
</dbReference>
<dbReference type="CDD" id="cd05154">
    <property type="entry name" value="ACAD10_11_N-like"/>
    <property type="match status" value="1"/>
</dbReference>
<dbReference type="Proteomes" id="UP001601442">
    <property type="component" value="Unassembled WGS sequence"/>
</dbReference>
<dbReference type="Pfam" id="PF01636">
    <property type="entry name" value="APH"/>
    <property type="match status" value="1"/>
</dbReference>
<dbReference type="InterPro" id="IPR052898">
    <property type="entry name" value="ACAD10-like"/>
</dbReference>
<dbReference type="Gene3D" id="3.90.1200.10">
    <property type="match status" value="1"/>
</dbReference>
<dbReference type="EMBL" id="JBIAMT010000005">
    <property type="protein sequence ID" value="MFF0499840.1"/>
    <property type="molecule type" value="Genomic_DNA"/>
</dbReference>
<dbReference type="PANTHER" id="PTHR47829:SF1">
    <property type="entry name" value="HAD FAMILY PHOSPHATASE"/>
    <property type="match status" value="1"/>
</dbReference>
<feature type="domain" description="Aminoglycoside phosphotransferase" evidence="1">
    <location>
        <begin position="44"/>
        <end position="270"/>
    </location>
</feature>
<keyword evidence="3" id="KW-1185">Reference proteome</keyword>
<reference evidence="2 3" key="1">
    <citation type="submission" date="2024-10" db="EMBL/GenBank/DDBJ databases">
        <title>The Natural Products Discovery Center: Release of the First 8490 Sequenced Strains for Exploring Actinobacteria Biosynthetic Diversity.</title>
        <authorList>
            <person name="Kalkreuter E."/>
            <person name="Kautsar S.A."/>
            <person name="Yang D."/>
            <person name="Bader C.D."/>
            <person name="Teijaro C.N."/>
            <person name="Fluegel L."/>
            <person name="Davis C.M."/>
            <person name="Simpson J.R."/>
            <person name="Lauterbach L."/>
            <person name="Steele A.D."/>
            <person name="Gui C."/>
            <person name="Meng S."/>
            <person name="Li G."/>
            <person name="Viehrig K."/>
            <person name="Ye F."/>
            <person name="Su P."/>
            <person name="Kiefer A.F."/>
            <person name="Nichols A."/>
            <person name="Cepeda A.J."/>
            <person name="Yan W."/>
            <person name="Fan B."/>
            <person name="Jiang Y."/>
            <person name="Adhikari A."/>
            <person name="Zheng C.-J."/>
            <person name="Schuster L."/>
            <person name="Cowan T.M."/>
            <person name="Smanski M.J."/>
            <person name="Chevrette M.G."/>
            <person name="De Carvalho L.P.S."/>
            <person name="Shen B."/>
        </authorList>
    </citation>
    <scope>NUCLEOTIDE SEQUENCE [LARGE SCALE GENOMIC DNA]</scope>
    <source>
        <strain evidence="2 3">NPDC004119</strain>
    </source>
</reference>
<gene>
    <name evidence="2" type="ORF">ACFYU5_25805</name>
</gene>
<evidence type="ECO:0000259" key="1">
    <source>
        <dbReference type="Pfam" id="PF01636"/>
    </source>
</evidence>
<sequence>MTRSPASTAAGAAGVRAEDAFDVNSMAAWLRAATNDELTGIPEVHQFSGGASNLTYLLHYPHRDLILRRPPNGHRAEGAHDMAREYRVQAALEPVFDYAPAPVALCEDPAIIGTPFYLMERIDGVIPRKDLPSDLNLTPAQVNRLCVNVLDVLVDLHTIDPDSAGLLWMSKGPGYVARQVSGWSKRYRQAKTWNVGSFESVMSWLTDNQPPDRGAVVIHNDFRFDNIVLDRTTPTEPIGLLDWEMATIGDPLMDLGSALAYWVQADDSATFKFFRRQPTHTRGMLTRREVVEYYCGRTGIGLTEREWAFYEVFGLFRLAVICQQIYYRYHHKQTTNPAFRFFGVAVVLLERRCRSIIRRNR</sequence>
<dbReference type="InterPro" id="IPR002575">
    <property type="entry name" value="Aminoglycoside_PTrfase"/>
</dbReference>
<comment type="caution">
    <text evidence="2">The sequence shown here is derived from an EMBL/GenBank/DDBJ whole genome shotgun (WGS) entry which is preliminary data.</text>
</comment>
<accession>A0ABW6P9J5</accession>
<organism evidence="2 3">
    <name type="scientific">Nocardia aobensis</name>
    <dbReference type="NCBI Taxonomy" id="257277"/>
    <lineage>
        <taxon>Bacteria</taxon>
        <taxon>Bacillati</taxon>
        <taxon>Actinomycetota</taxon>
        <taxon>Actinomycetes</taxon>
        <taxon>Mycobacteriales</taxon>
        <taxon>Nocardiaceae</taxon>
        <taxon>Nocardia</taxon>
    </lineage>
</organism>
<name>A0ABW6P9J5_9NOCA</name>
<dbReference type="SUPFAM" id="SSF56112">
    <property type="entry name" value="Protein kinase-like (PK-like)"/>
    <property type="match status" value="1"/>
</dbReference>
<dbReference type="InterPro" id="IPR041726">
    <property type="entry name" value="ACAD10_11_N"/>
</dbReference>